<reference evidence="1" key="1">
    <citation type="submission" date="2021-05" db="EMBL/GenBank/DDBJ databases">
        <authorList>
            <person name="Scholz U."/>
            <person name="Mascher M."/>
            <person name="Fiebig A."/>
        </authorList>
    </citation>
    <scope>NUCLEOTIDE SEQUENCE [LARGE SCALE GENOMIC DNA]</scope>
</reference>
<name>A0ACD5YZS7_AVESA</name>
<dbReference type="EnsemblPlants" id="AVESA.00010b.r2.6CG1101120.1">
    <property type="protein sequence ID" value="AVESA.00010b.r2.6CG1101120.1.CDS.1"/>
    <property type="gene ID" value="AVESA.00010b.r2.6CG1101120"/>
</dbReference>
<accession>A0ACD5YZS7</accession>
<protein>
    <submittedName>
        <fullName evidence="1">Uncharacterized protein</fullName>
    </submittedName>
</protein>
<evidence type="ECO:0000313" key="2">
    <source>
        <dbReference type="Proteomes" id="UP001732700"/>
    </source>
</evidence>
<dbReference type="Proteomes" id="UP001732700">
    <property type="component" value="Chromosome 6C"/>
</dbReference>
<sequence length="65" mass="7330">MVRLVFSPYPQVRRTICTSVSLRDSTRVSSVFTTLRHSSPTFESRLACSNANPSQKIRIGQRCSL</sequence>
<keyword evidence="2" id="KW-1185">Reference proteome</keyword>
<proteinExistence type="predicted"/>
<evidence type="ECO:0000313" key="1">
    <source>
        <dbReference type="EnsemblPlants" id="AVESA.00010b.r2.6CG1101120.1.CDS.1"/>
    </source>
</evidence>
<reference evidence="1" key="2">
    <citation type="submission" date="2025-09" db="UniProtKB">
        <authorList>
            <consortium name="EnsemblPlants"/>
        </authorList>
    </citation>
    <scope>IDENTIFICATION</scope>
</reference>
<organism evidence="1 2">
    <name type="scientific">Avena sativa</name>
    <name type="common">Oat</name>
    <dbReference type="NCBI Taxonomy" id="4498"/>
    <lineage>
        <taxon>Eukaryota</taxon>
        <taxon>Viridiplantae</taxon>
        <taxon>Streptophyta</taxon>
        <taxon>Embryophyta</taxon>
        <taxon>Tracheophyta</taxon>
        <taxon>Spermatophyta</taxon>
        <taxon>Magnoliopsida</taxon>
        <taxon>Liliopsida</taxon>
        <taxon>Poales</taxon>
        <taxon>Poaceae</taxon>
        <taxon>BOP clade</taxon>
        <taxon>Pooideae</taxon>
        <taxon>Poodae</taxon>
        <taxon>Poeae</taxon>
        <taxon>Poeae Chloroplast Group 1 (Aveneae type)</taxon>
        <taxon>Aveninae</taxon>
        <taxon>Avena</taxon>
    </lineage>
</organism>